<reference evidence="2" key="1">
    <citation type="submission" date="2018-02" db="EMBL/GenBank/DDBJ databases">
        <title>Rhizophora mucronata_Transcriptome.</title>
        <authorList>
            <person name="Meera S.P."/>
            <person name="Sreeshan A."/>
            <person name="Augustine A."/>
        </authorList>
    </citation>
    <scope>NUCLEOTIDE SEQUENCE</scope>
    <source>
        <tissue evidence="2">Leaf</tissue>
    </source>
</reference>
<protein>
    <submittedName>
        <fullName evidence="2">Uncharacterized protein</fullName>
    </submittedName>
</protein>
<evidence type="ECO:0000256" key="1">
    <source>
        <dbReference type="SAM" id="MobiDB-lite"/>
    </source>
</evidence>
<sequence>MLDKLNPCSTKNCKRDSRGKSKQMRLSSRVNQGISKREY</sequence>
<evidence type="ECO:0000313" key="2">
    <source>
        <dbReference type="EMBL" id="MBX52014.1"/>
    </source>
</evidence>
<name>A0A2P2PBB0_RHIMU</name>
<organism evidence="2">
    <name type="scientific">Rhizophora mucronata</name>
    <name type="common">Asiatic mangrove</name>
    <dbReference type="NCBI Taxonomy" id="61149"/>
    <lineage>
        <taxon>Eukaryota</taxon>
        <taxon>Viridiplantae</taxon>
        <taxon>Streptophyta</taxon>
        <taxon>Embryophyta</taxon>
        <taxon>Tracheophyta</taxon>
        <taxon>Spermatophyta</taxon>
        <taxon>Magnoliopsida</taxon>
        <taxon>eudicotyledons</taxon>
        <taxon>Gunneridae</taxon>
        <taxon>Pentapetalae</taxon>
        <taxon>rosids</taxon>
        <taxon>fabids</taxon>
        <taxon>Malpighiales</taxon>
        <taxon>Rhizophoraceae</taxon>
        <taxon>Rhizophora</taxon>
    </lineage>
</organism>
<feature type="region of interest" description="Disordered" evidence="1">
    <location>
        <begin position="1"/>
        <end position="39"/>
    </location>
</feature>
<feature type="compositionally biased region" description="Polar residues" evidence="1">
    <location>
        <begin position="24"/>
        <end position="39"/>
    </location>
</feature>
<dbReference type="EMBL" id="GGEC01071530">
    <property type="protein sequence ID" value="MBX52014.1"/>
    <property type="molecule type" value="Transcribed_RNA"/>
</dbReference>
<accession>A0A2P2PBB0</accession>
<dbReference type="AlphaFoldDB" id="A0A2P2PBB0"/>
<proteinExistence type="predicted"/>